<dbReference type="InterPro" id="IPR056003">
    <property type="entry name" value="CT398_CC_hairpin"/>
</dbReference>
<accession>A0ABU3KAV0</accession>
<feature type="domain" description="CT398-like coiled coil hairpin" evidence="3">
    <location>
        <begin position="11"/>
        <end position="183"/>
    </location>
</feature>
<dbReference type="EMBL" id="JAQOUE010000001">
    <property type="protein sequence ID" value="MDT7043433.1"/>
    <property type="molecule type" value="Genomic_DNA"/>
</dbReference>
<reference evidence="4 5" key="1">
    <citation type="journal article" date="2023" name="ISME J.">
        <title>Cultivation and genomic characterization of novel and ubiquitous marine nitrite-oxidizing bacteria from the Nitrospirales.</title>
        <authorList>
            <person name="Mueller A.J."/>
            <person name="Daebeler A."/>
            <person name="Herbold C.W."/>
            <person name="Kirkegaard R.H."/>
            <person name="Daims H."/>
        </authorList>
    </citation>
    <scope>NUCLEOTIDE SEQUENCE [LARGE SCALE GENOMIC DNA]</scope>
    <source>
        <strain evidence="4 5">EB</strain>
    </source>
</reference>
<dbReference type="InterPro" id="IPR052376">
    <property type="entry name" value="Oxidative_Scav/Glycosyltrans"/>
</dbReference>
<dbReference type="InterPro" id="IPR003743">
    <property type="entry name" value="Zf-RING_7"/>
</dbReference>
<dbReference type="Proteomes" id="UP001250932">
    <property type="component" value="Unassembled WGS sequence"/>
</dbReference>
<sequence length="251" mass="28796">MNPQLSLLVQLQQFDLKIHQLDVERQQIPVLLTEARLPLDQANSRLEELNAVIAKATADRRSGEQDLEEHESHVQKLRTRLMELKSNKEYQAHLFEIDLAKKKKDSLEERVLMAMERIEEKQKELQEVQQLVEEASQSYHQENAQLEAKALELDKELGELKTEKEKVLPLLEKPVYKRYTALKTTLKIRVVAPIRGGTCGGCQLQVPPQLVADVKRADQLLTCPYCFRILYSEDLLEEVPEFSNAQGGADT</sequence>
<gene>
    <name evidence="4" type="ORF">PPG34_13820</name>
</gene>
<comment type="caution">
    <text evidence="4">The sequence shown here is derived from an EMBL/GenBank/DDBJ whole genome shotgun (WGS) entry which is preliminary data.</text>
</comment>
<dbReference type="PANTHER" id="PTHR39082:SF1">
    <property type="entry name" value="SCAVENGER RECEPTOR CLASS A MEMBER 3"/>
    <property type="match status" value="1"/>
</dbReference>
<feature type="coiled-coil region" evidence="1">
    <location>
        <begin position="39"/>
        <end position="163"/>
    </location>
</feature>
<keyword evidence="5" id="KW-1185">Reference proteome</keyword>
<organism evidence="4 5">
    <name type="scientific">Candidatus Nitronereus thalassa</name>
    <dbReference type="NCBI Taxonomy" id="3020898"/>
    <lineage>
        <taxon>Bacteria</taxon>
        <taxon>Pseudomonadati</taxon>
        <taxon>Nitrospirota</taxon>
        <taxon>Nitrospiria</taxon>
        <taxon>Nitrospirales</taxon>
        <taxon>Nitrospiraceae</taxon>
        <taxon>Candidatus Nitronereus</taxon>
    </lineage>
</organism>
<dbReference type="Pfam" id="PF02591">
    <property type="entry name" value="Zn_ribbon_9"/>
    <property type="match status" value="1"/>
</dbReference>
<evidence type="ECO:0000256" key="1">
    <source>
        <dbReference type="SAM" id="Coils"/>
    </source>
</evidence>
<feature type="domain" description="C4-type zinc ribbon" evidence="2">
    <location>
        <begin position="198"/>
        <end position="230"/>
    </location>
</feature>
<dbReference type="Gene3D" id="1.10.287.1490">
    <property type="match status" value="1"/>
</dbReference>
<protein>
    <submittedName>
        <fullName evidence="4">C4-type zinc ribbon domain-containing protein</fullName>
    </submittedName>
</protein>
<evidence type="ECO:0000259" key="3">
    <source>
        <dbReference type="Pfam" id="PF24481"/>
    </source>
</evidence>
<keyword evidence="1" id="KW-0175">Coiled coil</keyword>
<dbReference type="Pfam" id="PF24481">
    <property type="entry name" value="CT398_CC"/>
    <property type="match status" value="1"/>
</dbReference>
<dbReference type="PANTHER" id="PTHR39082">
    <property type="entry name" value="PHOSPHOLIPASE C-BETA-2-RELATED"/>
    <property type="match status" value="1"/>
</dbReference>
<dbReference type="RefSeq" id="WP_313834000.1">
    <property type="nucleotide sequence ID" value="NZ_JAQOUE010000001.1"/>
</dbReference>
<evidence type="ECO:0000313" key="5">
    <source>
        <dbReference type="Proteomes" id="UP001250932"/>
    </source>
</evidence>
<evidence type="ECO:0000313" key="4">
    <source>
        <dbReference type="EMBL" id="MDT7043433.1"/>
    </source>
</evidence>
<evidence type="ECO:0000259" key="2">
    <source>
        <dbReference type="Pfam" id="PF02591"/>
    </source>
</evidence>
<name>A0ABU3KAV0_9BACT</name>
<proteinExistence type="predicted"/>